<dbReference type="AlphaFoldDB" id="A0A9Q0ATR8"/>
<dbReference type="Proteomes" id="UP000829685">
    <property type="component" value="Unassembled WGS sequence"/>
</dbReference>
<keyword evidence="3" id="KW-1185">Reference proteome</keyword>
<protein>
    <recommendedName>
        <fullName evidence="4">Protein kinase domain-containing protein</fullName>
    </recommendedName>
</protein>
<feature type="compositionally biased region" description="Basic residues" evidence="1">
    <location>
        <begin position="505"/>
        <end position="516"/>
    </location>
</feature>
<evidence type="ECO:0000256" key="1">
    <source>
        <dbReference type="SAM" id="MobiDB-lite"/>
    </source>
</evidence>
<dbReference type="InterPro" id="IPR025213">
    <property type="entry name" value="Sim4_Fta2"/>
</dbReference>
<dbReference type="Pfam" id="PF13095">
    <property type="entry name" value="FTA2"/>
    <property type="match status" value="1"/>
</dbReference>
<gene>
    <name evidence="2" type="ORF">JX265_001915</name>
</gene>
<reference evidence="2" key="1">
    <citation type="submission" date="2021-03" db="EMBL/GenBank/DDBJ databases">
        <title>Revisited historic fungal species revealed as producer of novel bioactive compounds through whole genome sequencing and comparative genomics.</title>
        <authorList>
            <person name="Vignolle G.A."/>
            <person name="Hochenegger N."/>
            <person name="Mach R.L."/>
            <person name="Mach-Aigner A.R."/>
            <person name="Javad Rahimi M."/>
            <person name="Salim K.A."/>
            <person name="Chan C.M."/>
            <person name="Lim L.B.L."/>
            <person name="Cai F."/>
            <person name="Druzhinina I.S."/>
            <person name="U'Ren J.M."/>
            <person name="Derntl C."/>
        </authorList>
    </citation>
    <scope>NUCLEOTIDE SEQUENCE</scope>
    <source>
        <strain evidence="2">TUCIM 5799</strain>
    </source>
</reference>
<feature type="region of interest" description="Disordered" evidence="1">
    <location>
        <begin position="107"/>
        <end position="134"/>
    </location>
</feature>
<name>A0A9Q0ATR8_9PEZI</name>
<comment type="caution">
    <text evidence="2">The sequence shown here is derived from an EMBL/GenBank/DDBJ whole genome shotgun (WGS) entry which is preliminary data.</text>
</comment>
<feature type="region of interest" description="Disordered" evidence="1">
    <location>
        <begin position="471"/>
        <end position="516"/>
    </location>
</feature>
<proteinExistence type="predicted"/>
<accession>A0A9Q0ATR8</accession>
<evidence type="ECO:0000313" key="2">
    <source>
        <dbReference type="EMBL" id="KAI1880294.1"/>
    </source>
</evidence>
<feature type="region of interest" description="Disordered" evidence="1">
    <location>
        <begin position="171"/>
        <end position="190"/>
    </location>
</feature>
<evidence type="ECO:0000313" key="3">
    <source>
        <dbReference type="Proteomes" id="UP000829685"/>
    </source>
</evidence>
<evidence type="ECO:0008006" key="4">
    <source>
        <dbReference type="Google" id="ProtNLM"/>
    </source>
</evidence>
<dbReference type="EMBL" id="JAFIMR010000003">
    <property type="protein sequence ID" value="KAI1880294.1"/>
    <property type="molecule type" value="Genomic_DNA"/>
</dbReference>
<organism evidence="2 3">
    <name type="scientific">Neoarthrinium moseri</name>
    <dbReference type="NCBI Taxonomy" id="1658444"/>
    <lineage>
        <taxon>Eukaryota</taxon>
        <taxon>Fungi</taxon>
        <taxon>Dikarya</taxon>
        <taxon>Ascomycota</taxon>
        <taxon>Pezizomycotina</taxon>
        <taxon>Sordariomycetes</taxon>
        <taxon>Xylariomycetidae</taxon>
        <taxon>Amphisphaeriales</taxon>
        <taxon>Apiosporaceae</taxon>
        <taxon>Neoarthrinium</taxon>
    </lineage>
</organism>
<feature type="compositionally biased region" description="Basic and acidic residues" evidence="1">
    <location>
        <begin position="475"/>
        <end position="504"/>
    </location>
</feature>
<sequence length="516" mass="58013">MLHFRTWILSPSRVQCLRQNQPLGELLEAFRRHRDELLVPMDSRVKEDEIYPNDIPLEDELASSAELATAQTLCPSSDYVAIPPIGILPTQQYQPLDTTVFTTQATSTLGSTQSARPPALSHMPSREDSATPREQPLTWDEILGHSVEQSGAEAPPHVEPVVASTRTLSANGANRQSRAPTVGKAPAGPLVEDRLPISTDYPDKAGPKLARFRPLVDPLDIVFREEIHRGENALICIVTCRGYTYALKLFTQSFDSCPFENECRAYGRLKETGKEHLAIECHGYIVFTSSYLNGKGIRLPQLEETPQLTESDEEMFFHALLKDLPPEPVATLDLTRTQLVQMSKDLLAVHRVGIFLGGELKPSSYIAGKLVDFGQSKTVPHPALDSRDGFEVGKDPQCADQVAFDERIVDSWNEKGASERRKGVRRLARVFCPEKRHYARLRGGDDRGFIRNLRLGEGWFNPAEYKWQVEDEDEAQRNDGRRGKRARYDTVDDDGRIRKTEARGRKSKKRPRSSNC</sequence>